<evidence type="ECO:0000256" key="14">
    <source>
        <dbReference type="PIRSR" id="PIRSR000099-1"/>
    </source>
</evidence>
<dbReference type="FunFam" id="3.40.50.1980:FF:000002">
    <property type="entry name" value="Histidinol dehydrogenase, chloroplastic"/>
    <property type="match status" value="1"/>
</dbReference>
<dbReference type="PANTHER" id="PTHR21256:SF2">
    <property type="entry name" value="HISTIDINE BIOSYNTHESIS TRIFUNCTIONAL PROTEIN"/>
    <property type="match status" value="1"/>
</dbReference>
<feature type="binding site" evidence="12 15">
    <location>
        <position position="186"/>
    </location>
    <ligand>
        <name>NAD(+)</name>
        <dbReference type="ChEBI" id="CHEBI:57540"/>
    </ligand>
</feature>
<feature type="binding site" evidence="12 16">
    <location>
        <position position="356"/>
    </location>
    <ligand>
        <name>substrate</name>
    </ligand>
</feature>
<evidence type="ECO:0000256" key="5">
    <source>
        <dbReference type="ARBA" id="ARBA00022605"/>
    </source>
</evidence>
<keyword evidence="20" id="KW-1185">Reference proteome</keyword>
<dbReference type="GO" id="GO:0000105">
    <property type="term" value="P:L-histidine biosynthetic process"/>
    <property type="evidence" value="ECO:0007669"/>
    <property type="project" value="UniProtKB-UniRule"/>
</dbReference>
<dbReference type="FunFam" id="1.20.5.1300:FF:000002">
    <property type="entry name" value="Histidinol dehydrogenase, chloroplastic"/>
    <property type="match status" value="1"/>
</dbReference>
<dbReference type="Gene3D" id="1.20.5.1300">
    <property type="match status" value="1"/>
</dbReference>
<comment type="similarity">
    <text evidence="3 12 13 18">Belongs to the histidinol dehydrogenase family.</text>
</comment>
<comment type="pathway">
    <text evidence="2 12">Amino-acid biosynthesis; L-histidine biosynthesis; L-histidine from 5-phospho-alpha-D-ribose 1-diphosphate: step 9/9.</text>
</comment>
<dbReference type="NCBIfam" id="TIGR00069">
    <property type="entry name" value="hisD"/>
    <property type="match status" value="1"/>
</dbReference>
<dbReference type="OrthoDB" id="9805269at2"/>
<dbReference type="Proteomes" id="UP000289703">
    <property type="component" value="Unassembled WGS sequence"/>
</dbReference>
<organism evidence="19 20">
    <name type="scientific">Ancylomarina salipaludis</name>
    <dbReference type="NCBI Taxonomy" id="2501299"/>
    <lineage>
        <taxon>Bacteria</taxon>
        <taxon>Pseudomonadati</taxon>
        <taxon>Bacteroidota</taxon>
        <taxon>Bacteroidia</taxon>
        <taxon>Marinilabiliales</taxon>
        <taxon>Marinifilaceae</taxon>
        <taxon>Ancylomarina</taxon>
    </lineage>
</organism>
<dbReference type="PIRSF" id="PIRSF000099">
    <property type="entry name" value="Histidinol_dh"/>
    <property type="match status" value="1"/>
</dbReference>
<dbReference type="RefSeq" id="WP_129253771.1">
    <property type="nucleotide sequence ID" value="NZ_SAXA01000004.1"/>
</dbReference>
<keyword evidence="7 12" id="KW-0862">Zinc</keyword>
<evidence type="ECO:0000256" key="12">
    <source>
        <dbReference type="HAMAP-Rule" id="MF_01024"/>
    </source>
</evidence>
<dbReference type="CDD" id="cd06572">
    <property type="entry name" value="Histidinol_dh"/>
    <property type="match status" value="1"/>
</dbReference>
<feature type="binding site" evidence="12 17">
    <location>
        <position position="255"/>
    </location>
    <ligand>
        <name>Zn(2+)</name>
        <dbReference type="ChEBI" id="CHEBI:29105"/>
    </ligand>
</feature>
<dbReference type="SUPFAM" id="SSF53720">
    <property type="entry name" value="ALDH-like"/>
    <property type="match status" value="1"/>
</dbReference>
<dbReference type="FunFam" id="3.40.50.1980:FF:000001">
    <property type="entry name" value="Histidinol dehydrogenase"/>
    <property type="match status" value="1"/>
</dbReference>
<dbReference type="InterPro" id="IPR001692">
    <property type="entry name" value="Histidinol_DH_CS"/>
</dbReference>
<keyword evidence="6 12" id="KW-0479">Metal-binding</keyword>
<feature type="binding site" evidence="12 15">
    <location>
        <position position="124"/>
    </location>
    <ligand>
        <name>NAD(+)</name>
        <dbReference type="ChEBI" id="CHEBI:57540"/>
    </ligand>
</feature>
<dbReference type="Gene3D" id="3.40.50.1980">
    <property type="entry name" value="Nitrogenase molybdenum iron protein domain"/>
    <property type="match status" value="2"/>
</dbReference>
<dbReference type="HAMAP" id="MF_01024">
    <property type="entry name" value="HisD"/>
    <property type="match status" value="1"/>
</dbReference>
<comment type="caution">
    <text evidence="19">The sequence shown here is derived from an EMBL/GenBank/DDBJ whole genome shotgun (WGS) entry which is preliminary data.</text>
</comment>
<evidence type="ECO:0000256" key="6">
    <source>
        <dbReference type="ARBA" id="ARBA00022723"/>
    </source>
</evidence>
<dbReference type="EC" id="1.1.1.23" evidence="4 12"/>
<dbReference type="UniPathway" id="UPA00031">
    <property type="reaction ID" value="UER00014"/>
</dbReference>
<proteinExistence type="inferred from homology"/>
<accession>A0A4Q1JMR0</accession>
<feature type="binding site" evidence="12 16">
    <location>
        <position position="415"/>
    </location>
    <ligand>
        <name>substrate</name>
    </ligand>
</feature>
<feature type="binding site" evidence="12 16">
    <location>
        <position position="255"/>
    </location>
    <ligand>
        <name>substrate</name>
    </ligand>
</feature>
<feature type="binding site" evidence="12 16">
    <location>
        <position position="410"/>
    </location>
    <ligand>
        <name>substrate</name>
    </ligand>
</feature>
<comment type="cofactor">
    <cofactor evidence="12 17">
        <name>Zn(2+)</name>
        <dbReference type="ChEBI" id="CHEBI:29105"/>
    </cofactor>
    <text evidence="12 17">Binds 1 zinc ion per subunit.</text>
</comment>
<evidence type="ECO:0000256" key="18">
    <source>
        <dbReference type="RuleBase" id="RU004175"/>
    </source>
</evidence>
<evidence type="ECO:0000256" key="4">
    <source>
        <dbReference type="ARBA" id="ARBA00012965"/>
    </source>
</evidence>
<feature type="binding site" evidence="12 16">
    <location>
        <position position="323"/>
    </location>
    <ligand>
        <name>substrate</name>
    </ligand>
</feature>
<dbReference type="Pfam" id="PF00815">
    <property type="entry name" value="Histidinol_dh"/>
    <property type="match status" value="1"/>
</dbReference>
<evidence type="ECO:0000256" key="1">
    <source>
        <dbReference type="ARBA" id="ARBA00003850"/>
    </source>
</evidence>
<evidence type="ECO:0000256" key="16">
    <source>
        <dbReference type="PIRSR" id="PIRSR000099-3"/>
    </source>
</evidence>
<evidence type="ECO:0000256" key="7">
    <source>
        <dbReference type="ARBA" id="ARBA00022833"/>
    </source>
</evidence>
<feature type="binding site" evidence="12 16">
    <location>
        <position position="258"/>
    </location>
    <ligand>
        <name>substrate</name>
    </ligand>
</feature>
<evidence type="ECO:0000256" key="9">
    <source>
        <dbReference type="ARBA" id="ARBA00023027"/>
    </source>
</evidence>
<sequence>MQTIKYPQKNEWNQILARPTIELEEMEEVVKQIFKEVKADGDAALRKYTWFYDRVKIDELAVSQSEIDGAEQFISDELKNAIQIAAQNIEKFHKAQKVETELIETTEGVSCWRKFTPIDKVGLYIPGGSAPLFSTVLMLGIPAKIANCQEVVLCTPPDKNGQINPAILYACKLVGITQVFRLGGIQAIAAMALGTESVPGVYKIFGPGNQFVTAAKQAATQLGVAIDMPAGPSEVLIMADESAVPEFVAADLLSQAEHGPDSQVILLSWNEALIEKVQLELSKQLKQLSREAVATKALNNSRMILVQSAEDALEISNMYAPEHLIVSVKNEEEILNGIQNAGSVFIGNYTPESAGDYASGTNHTLPTNGYAKSYSGVGLNSFMKSISFQKITREGLQNLGPVIEIMAEAEQLEAHKNAVSIRLNKTC</sequence>
<keyword evidence="9 12" id="KW-0520">NAD</keyword>
<evidence type="ECO:0000256" key="17">
    <source>
        <dbReference type="PIRSR" id="PIRSR000099-4"/>
    </source>
</evidence>
<evidence type="ECO:0000256" key="10">
    <source>
        <dbReference type="ARBA" id="ARBA00023102"/>
    </source>
</evidence>
<keyword evidence="10 12" id="KW-0368">Histidine biosynthesis</keyword>
<dbReference type="GO" id="GO:0004399">
    <property type="term" value="F:histidinol dehydrogenase activity"/>
    <property type="evidence" value="ECO:0007669"/>
    <property type="project" value="UniProtKB-UniRule"/>
</dbReference>
<evidence type="ECO:0000313" key="19">
    <source>
        <dbReference type="EMBL" id="RXQ95878.1"/>
    </source>
</evidence>
<dbReference type="InterPro" id="IPR022695">
    <property type="entry name" value="Histidinol_DH_monofunct"/>
</dbReference>
<feature type="binding site" evidence="12 16">
    <location>
        <position position="233"/>
    </location>
    <ligand>
        <name>substrate</name>
    </ligand>
</feature>
<dbReference type="PROSITE" id="PS00611">
    <property type="entry name" value="HISOL_DEHYDROGENASE"/>
    <property type="match status" value="1"/>
</dbReference>
<keyword evidence="5 12" id="KW-0028">Amino-acid biosynthesis</keyword>
<feature type="binding site" evidence="12 15">
    <location>
        <position position="209"/>
    </location>
    <ligand>
        <name>NAD(+)</name>
        <dbReference type="ChEBI" id="CHEBI:57540"/>
    </ligand>
</feature>
<dbReference type="GO" id="GO:0051287">
    <property type="term" value="F:NAD binding"/>
    <property type="evidence" value="ECO:0007669"/>
    <property type="project" value="InterPro"/>
</dbReference>
<gene>
    <name evidence="12 19" type="primary">hisD</name>
    <name evidence="19" type="ORF">EO244_06115</name>
</gene>
<evidence type="ECO:0000256" key="2">
    <source>
        <dbReference type="ARBA" id="ARBA00004940"/>
    </source>
</evidence>
<evidence type="ECO:0000256" key="11">
    <source>
        <dbReference type="ARBA" id="ARBA00049489"/>
    </source>
</evidence>
<dbReference type="PANTHER" id="PTHR21256">
    <property type="entry name" value="HISTIDINOL DEHYDROGENASE HDH"/>
    <property type="match status" value="1"/>
</dbReference>
<dbReference type="InterPro" id="IPR016161">
    <property type="entry name" value="Ald_DH/histidinol_DH"/>
</dbReference>
<evidence type="ECO:0000256" key="8">
    <source>
        <dbReference type="ARBA" id="ARBA00023002"/>
    </source>
</evidence>
<feature type="binding site" evidence="12 17">
    <location>
        <position position="258"/>
    </location>
    <ligand>
        <name>Zn(2+)</name>
        <dbReference type="ChEBI" id="CHEBI:29105"/>
    </ligand>
</feature>
<feature type="binding site" evidence="12 17">
    <location>
        <position position="415"/>
    </location>
    <ligand>
        <name>Zn(2+)</name>
        <dbReference type="ChEBI" id="CHEBI:29105"/>
    </ligand>
</feature>
<feature type="active site" description="Proton acceptor" evidence="12 14">
    <location>
        <position position="322"/>
    </location>
</feature>
<dbReference type="AlphaFoldDB" id="A0A4Q1JMR0"/>
<protein>
    <recommendedName>
        <fullName evidence="4 12">Histidinol dehydrogenase</fullName>
        <shortName evidence="12">HDH</shortName>
        <ecNumber evidence="4 12">1.1.1.23</ecNumber>
    </recommendedName>
</protein>
<keyword evidence="8 12" id="KW-0560">Oxidoreductase</keyword>
<name>A0A4Q1JMR0_9BACT</name>
<comment type="catalytic activity">
    <reaction evidence="11 12">
        <text>L-histidinol + 2 NAD(+) + H2O = L-histidine + 2 NADH + 3 H(+)</text>
        <dbReference type="Rhea" id="RHEA:20641"/>
        <dbReference type="ChEBI" id="CHEBI:15377"/>
        <dbReference type="ChEBI" id="CHEBI:15378"/>
        <dbReference type="ChEBI" id="CHEBI:57540"/>
        <dbReference type="ChEBI" id="CHEBI:57595"/>
        <dbReference type="ChEBI" id="CHEBI:57699"/>
        <dbReference type="ChEBI" id="CHEBI:57945"/>
        <dbReference type="EC" id="1.1.1.23"/>
    </reaction>
</comment>
<dbReference type="PRINTS" id="PR00083">
    <property type="entry name" value="HOLDHDRGNASE"/>
</dbReference>
<comment type="function">
    <text evidence="1 12">Catalyzes the sequential NAD-dependent oxidations of L-histidinol to L-histidinaldehyde and then to L-histidine.</text>
</comment>
<feature type="binding site" evidence="12 17">
    <location>
        <position position="356"/>
    </location>
    <ligand>
        <name>Zn(2+)</name>
        <dbReference type="ChEBI" id="CHEBI:29105"/>
    </ligand>
</feature>
<evidence type="ECO:0000313" key="20">
    <source>
        <dbReference type="Proteomes" id="UP000289703"/>
    </source>
</evidence>
<evidence type="ECO:0000256" key="3">
    <source>
        <dbReference type="ARBA" id="ARBA00010178"/>
    </source>
</evidence>
<dbReference type="GO" id="GO:0005829">
    <property type="term" value="C:cytosol"/>
    <property type="evidence" value="ECO:0007669"/>
    <property type="project" value="TreeGrafter"/>
</dbReference>
<dbReference type="InterPro" id="IPR012131">
    <property type="entry name" value="Hstdl_DH"/>
</dbReference>
<evidence type="ECO:0000256" key="15">
    <source>
        <dbReference type="PIRSR" id="PIRSR000099-2"/>
    </source>
</evidence>
<dbReference type="GO" id="GO:0008270">
    <property type="term" value="F:zinc ion binding"/>
    <property type="evidence" value="ECO:0007669"/>
    <property type="project" value="UniProtKB-UniRule"/>
</dbReference>
<reference evidence="19 20" key="1">
    <citation type="submission" date="2019-01" db="EMBL/GenBank/DDBJ databases">
        <title>Ancylomarina salipaludis sp. nov., isolated from a salt marsh.</title>
        <authorList>
            <person name="Yoon J.-H."/>
        </authorList>
    </citation>
    <scope>NUCLEOTIDE SEQUENCE [LARGE SCALE GENOMIC DNA]</scope>
    <source>
        <strain evidence="19 20">SHSM-M15</strain>
    </source>
</reference>
<dbReference type="EMBL" id="SAXA01000004">
    <property type="protein sequence ID" value="RXQ95878.1"/>
    <property type="molecule type" value="Genomic_DNA"/>
</dbReference>
<feature type="active site" description="Proton acceptor" evidence="12 14">
    <location>
        <position position="323"/>
    </location>
</feature>
<evidence type="ECO:0000256" key="13">
    <source>
        <dbReference type="PIRNR" id="PIRNR000099"/>
    </source>
</evidence>